<accession>A6JI62</accession>
<sequence>MSLESLFQHIIFTEHQAEESRRVMREGEPALRGHLAFGAGVCSWGAFGFWTWVFAPQTGGEGGTVSGVCNLDRRQMKTHLPSAAVMEASERRRPVKILLVLQ</sequence>
<gene>
    <name evidence="1" type="ORF">rCG_57453</name>
</gene>
<dbReference type="Proteomes" id="UP000234681">
    <property type="component" value="Chromosome 1"/>
</dbReference>
<organism evidence="1 2">
    <name type="scientific">Rattus norvegicus</name>
    <name type="common">Rat</name>
    <dbReference type="NCBI Taxonomy" id="10116"/>
    <lineage>
        <taxon>Eukaryota</taxon>
        <taxon>Metazoa</taxon>
        <taxon>Chordata</taxon>
        <taxon>Craniata</taxon>
        <taxon>Vertebrata</taxon>
        <taxon>Euteleostomi</taxon>
        <taxon>Mammalia</taxon>
        <taxon>Eutheria</taxon>
        <taxon>Euarchontoglires</taxon>
        <taxon>Glires</taxon>
        <taxon>Rodentia</taxon>
        <taxon>Myomorpha</taxon>
        <taxon>Muroidea</taxon>
        <taxon>Muridae</taxon>
        <taxon>Murinae</taxon>
        <taxon>Rattus</taxon>
    </lineage>
</organism>
<proteinExistence type="predicted"/>
<name>A6JI62_RAT</name>
<evidence type="ECO:0000313" key="1">
    <source>
        <dbReference type="EMBL" id="EDL94536.1"/>
    </source>
</evidence>
<dbReference type="AlphaFoldDB" id="A6JI62"/>
<protein>
    <submittedName>
        <fullName evidence="1">RCG57453, isoform CRA_c</fullName>
    </submittedName>
</protein>
<dbReference type="EMBL" id="CH473986">
    <property type="protein sequence ID" value="EDL94536.1"/>
    <property type="molecule type" value="Genomic_DNA"/>
</dbReference>
<evidence type="ECO:0000313" key="2">
    <source>
        <dbReference type="Proteomes" id="UP000234681"/>
    </source>
</evidence>
<reference evidence="2" key="1">
    <citation type="submission" date="2005-09" db="EMBL/GenBank/DDBJ databases">
        <authorList>
            <person name="Mural R.J."/>
            <person name="Li P.W."/>
            <person name="Adams M.D."/>
            <person name="Amanatides P.G."/>
            <person name="Baden-Tillson H."/>
            <person name="Barnstead M."/>
            <person name="Chin S.H."/>
            <person name="Dew I."/>
            <person name="Evans C.A."/>
            <person name="Ferriera S."/>
            <person name="Flanigan M."/>
            <person name="Fosler C."/>
            <person name="Glodek A."/>
            <person name="Gu Z."/>
            <person name="Holt R.A."/>
            <person name="Jennings D."/>
            <person name="Kraft C.L."/>
            <person name="Lu F."/>
            <person name="Nguyen T."/>
            <person name="Nusskern D.R."/>
            <person name="Pfannkoch C.M."/>
            <person name="Sitter C."/>
            <person name="Sutton G.G."/>
            <person name="Venter J.C."/>
            <person name="Wang Z."/>
            <person name="Woodage T."/>
            <person name="Zheng X.H."/>
            <person name="Zhong F."/>
        </authorList>
    </citation>
    <scope>NUCLEOTIDE SEQUENCE [LARGE SCALE GENOMIC DNA]</scope>
    <source>
        <strain>BN</strain>
        <strain evidence="2">Sprague-Dawley</strain>
    </source>
</reference>